<dbReference type="GO" id="GO:0006592">
    <property type="term" value="P:ornithine biosynthetic process"/>
    <property type="evidence" value="ECO:0007669"/>
    <property type="project" value="TreeGrafter"/>
</dbReference>
<evidence type="ECO:0000256" key="1">
    <source>
        <dbReference type="ARBA" id="ARBA00006774"/>
    </source>
</evidence>
<dbReference type="Pfam" id="PF01960">
    <property type="entry name" value="ArgJ"/>
    <property type="match status" value="1"/>
</dbReference>
<dbReference type="InterPro" id="IPR016117">
    <property type="entry name" value="ArgJ-like_dom_sf"/>
</dbReference>
<evidence type="ECO:0000256" key="3">
    <source>
        <dbReference type="ARBA" id="ARBA00022571"/>
    </source>
</evidence>
<feature type="binding site" evidence="8">
    <location>
        <position position="151"/>
    </location>
    <ligand>
        <name>substrate</name>
    </ligand>
</feature>
<sequence length="402" mass="42760">MFKRIKGGITAPKGFLAAGIHSGIKKTKQLDLTLIVSEKPGPIAGVFTSNRLPAAPVILDRLNLKKGTGQAFIVNSGNANAFTGPEGLIHAREMGRRVAEQLTIPLHHVFVGSTGVIGVPLPMPAVRNGIPILISRLRKAGHQEAAKAIMTTDTCPKEIALQDQIGGKIVTIGGIAKGSGMIHPDMATMLAYVTTDAAIDPKTLQTTFRAVTNQTFNCISVDGETSTNDTALCLANGEAGNLPIKTGTTAHGKFEALLFQVCHHLAMEIVRDGEGATKIIEFQITQASSHRAAKQFANTLATSPLVKTAIFGADPNWGRIVAALGRAGVPVKAEKLLIGFNKIPVVKNGKGLGPQVENRIKQEMKKPFLTIFISLGMGQGSSKIWTTDLTYDYVKINASYRS</sequence>
<feature type="site" description="Involved in the stabilization of negative charge on the oxyanion by the formation of the oxyanion hole" evidence="8">
    <location>
        <position position="115"/>
    </location>
</feature>
<dbReference type="NCBIfam" id="NF003802">
    <property type="entry name" value="PRK05388.1"/>
    <property type="match status" value="1"/>
</dbReference>
<comment type="pathway">
    <text evidence="8">Amino-acid biosynthesis; L-arginine biosynthesis; N(2)-acetyl-L-ornithine from L-glutamate: step 1/4.</text>
</comment>
<dbReference type="PANTHER" id="PTHR23100:SF0">
    <property type="entry name" value="ARGININE BIOSYNTHESIS BIFUNCTIONAL PROTEIN ARGJ, MITOCHONDRIAL"/>
    <property type="match status" value="1"/>
</dbReference>
<dbReference type="Proteomes" id="UP001302719">
    <property type="component" value="Chromosome"/>
</dbReference>
<feature type="site" description="Cleavage; by autolysis" evidence="8">
    <location>
        <begin position="187"/>
        <end position="188"/>
    </location>
</feature>
<organism evidence="9 10">
    <name type="scientific">Candidatus Nitrospira allomarina</name>
    <dbReference type="NCBI Taxonomy" id="3020900"/>
    <lineage>
        <taxon>Bacteria</taxon>
        <taxon>Pseudomonadati</taxon>
        <taxon>Nitrospirota</taxon>
        <taxon>Nitrospiria</taxon>
        <taxon>Nitrospirales</taxon>
        <taxon>Nitrospiraceae</taxon>
        <taxon>Nitrospira</taxon>
    </lineage>
</organism>
<dbReference type="EC" id="2.3.1.1" evidence="8"/>
<comment type="function">
    <text evidence="8">Catalyzes two activities which are involved in the cyclic version of arginine biosynthesis: the synthesis of N-acetylglutamate from glutamate and acetyl-CoA as the acetyl donor, and of ornithine by transacetylation between N(2)-acetylornithine and glutamate.</text>
</comment>
<feature type="site" description="Involved in the stabilization of negative charge on the oxyanion by the formation of the oxyanion hole" evidence="8">
    <location>
        <position position="114"/>
    </location>
</feature>
<evidence type="ECO:0000313" key="9">
    <source>
        <dbReference type="EMBL" id="WNM57907.1"/>
    </source>
</evidence>
<dbReference type="GO" id="GO:0004358">
    <property type="term" value="F:L-glutamate N-acetyltransferase activity, acting on acetyl-L-ornithine as donor"/>
    <property type="evidence" value="ECO:0007669"/>
    <property type="project" value="UniProtKB-UniRule"/>
</dbReference>
<keyword evidence="4 8" id="KW-0028">Amino-acid biosynthesis</keyword>
<comment type="catalytic activity">
    <reaction evidence="8">
        <text>N(2)-acetyl-L-ornithine + L-glutamate = N-acetyl-L-glutamate + L-ornithine</text>
        <dbReference type="Rhea" id="RHEA:15349"/>
        <dbReference type="ChEBI" id="CHEBI:29985"/>
        <dbReference type="ChEBI" id="CHEBI:44337"/>
        <dbReference type="ChEBI" id="CHEBI:46911"/>
        <dbReference type="ChEBI" id="CHEBI:57805"/>
        <dbReference type="EC" id="2.3.1.35"/>
    </reaction>
</comment>
<feature type="binding site" evidence="8">
    <location>
        <position position="188"/>
    </location>
    <ligand>
        <name>substrate</name>
    </ligand>
</feature>
<keyword evidence="8" id="KW-0511">Multifunctional enzyme</keyword>
<dbReference type="NCBIfam" id="TIGR00120">
    <property type="entry name" value="ArgJ"/>
    <property type="match status" value="1"/>
</dbReference>
<proteinExistence type="inferred from homology"/>
<keyword evidence="3 8" id="KW-0055">Arginine biosynthesis</keyword>
<dbReference type="InterPro" id="IPR002813">
    <property type="entry name" value="Arg_biosynth_ArgJ"/>
</dbReference>
<comment type="similarity">
    <text evidence="1 8">Belongs to the ArgJ family.</text>
</comment>
<dbReference type="EMBL" id="CP116967">
    <property type="protein sequence ID" value="WNM57907.1"/>
    <property type="molecule type" value="Genomic_DNA"/>
</dbReference>
<evidence type="ECO:0000256" key="7">
    <source>
        <dbReference type="ARBA" id="ARBA00023315"/>
    </source>
</evidence>
<evidence type="ECO:0000256" key="8">
    <source>
        <dbReference type="HAMAP-Rule" id="MF_01106"/>
    </source>
</evidence>
<dbReference type="Gene3D" id="3.60.70.12">
    <property type="entry name" value="L-amino peptidase D-ALA esterase/amidase"/>
    <property type="match status" value="1"/>
</dbReference>
<evidence type="ECO:0000256" key="4">
    <source>
        <dbReference type="ARBA" id="ARBA00022605"/>
    </source>
</evidence>
<dbReference type="PANTHER" id="PTHR23100">
    <property type="entry name" value="ARGININE BIOSYNTHESIS BIFUNCTIONAL PROTEIN ARGJ"/>
    <property type="match status" value="1"/>
</dbReference>
<comment type="subcellular location">
    <subcellularLocation>
        <location evidence="8">Cytoplasm</location>
    </subcellularLocation>
</comment>
<keyword evidence="10" id="KW-1185">Reference proteome</keyword>
<keyword evidence="6 8" id="KW-0068">Autocatalytic cleavage</keyword>
<feature type="binding site" evidence="8">
    <location>
        <position position="177"/>
    </location>
    <ligand>
        <name>substrate</name>
    </ligand>
</feature>
<dbReference type="EC" id="2.3.1.35" evidence="8"/>
<evidence type="ECO:0000256" key="6">
    <source>
        <dbReference type="ARBA" id="ARBA00022813"/>
    </source>
</evidence>
<feature type="chain" id="PRO_5041506241" description="Arginine biosynthesis bifunctional protein ArgJ beta chain" evidence="8">
    <location>
        <begin position="188"/>
        <end position="402"/>
    </location>
</feature>
<evidence type="ECO:0000313" key="10">
    <source>
        <dbReference type="Proteomes" id="UP001302719"/>
    </source>
</evidence>
<feature type="binding site" evidence="8">
    <location>
        <position position="397"/>
    </location>
    <ligand>
        <name>substrate</name>
    </ligand>
</feature>
<evidence type="ECO:0000256" key="5">
    <source>
        <dbReference type="ARBA" id="ARBA00022679"/>
    </source>
</evidence>
<dbReference type="RefSeq" id="WP_312642979.1">
    <property type="nucleotide sequence ID" value="NZ_CP116967.1"/>
</dbReference>
<feature type="chain" id="PRO_5041506242" description="Arginine biosynthesis bifunctional protein ArgJ alpha chain" evidence="8">
    <location>
        <begin position="1"/>
        <end position="187"/>
    </location>
</feature>
<dbReference type="SUPFAM" id="SSF56266">
    <property type="entry name" value="DmpA/ArgJ-like"/>
    <property type="match status" value="1"/>
</dbReference>
<reference evidence="9 10" key="1">
    <citation type="submission" date="2023-01" db="EMBL/GenBank/DDBJ databases">
        <title>Cultivation and genomic characterization of new, ubiquitous marine nitrite-oxidizing bacteria from the Nitrospirales.</title>
        <authorList>
            <person name="Mueller A.J."/>
            <person name="Daebeler A."/>
            <person name="Herbold C.W."/>
            <person name="Kirkegaard R.H."/>
            <person name="Daims H."/>
        </authorList>
    </citation>
    <scope>NUCLEOTIDE SEQUENCE [LARGE SCALE GENOMIC DNA]</scope>
    <source>
        <strain evidence="9 10">VA</strain>
    </source>
</reference>
<keyword evidence="7 8" id="KW-0012">Acyltransferase</keyword>
<gene>
    <name evidence="8 9" type="primary">argJ</name>
    <name evidence="9" type="ORF">PP769_18335</name>
</gene>
<dbReference type="GO" id="GO:0004042">
    <property type="term" value="F:L-glutamate N-acetyltransferase activity"/>
    <property type="evidence" value="ECO:0007669"/>
    <property type="project" value="UniProtKB-UniRule"/>
</dbReference>
<dbReference type="FunFam" id="3.60.70.12:FF:000001">
    <property type="entry name" value="Arginine biosynthesis bifunctional protein ArgJ, chloroplastic"/>
    <property type="match status" value="1"/>
</dbReference>
<keyword evidence="8" id="KW-0963">Cytoplasm</keyword>
<comment type="pathway">
    <text evidence="8">Amino-acid biosynthesis; L-arginine biosynthesis; L-ornithine and N-acetyl-L-glutamate from L-glutamate and N(2)-acetyl-L-ornithine (cyclic): step 1/1.</text>
</comment>
<dbReference type="CDD" id="cd02152">
    <property type="entry name" value="OAT"/>
    <property type="match status" value="1"/>
</dbReference>
<dbReference type="GO" id="GO:0006526">
    <property type="term" value="P:L-arginine biosynthetic process"/>
    <property type="evidence" value="ECO:0007669"/>
    <property type="project" value="UniProtKB-UniRule"/>
</dbReference>
<name>A0AA96GBE5_9BACT</name>
<feature type="binding site" evidence="8">
    <location>
        <position position="274"/>
    </location>
    <ligand>
        <name>substrate</name>
    </ligand>
</feature>
<dbReference type="Gene3D" id="3.10.20.340">
    <property type="entry name" value="ArgJ beta chain, C-terminal domain"/>
    <property type="match status" value="1"/>
</dbReference>
<evidence type="ECO:0000256" key="2">
    <source>
        <dbReference type="ARBA" id="ARBA00011475"/>
    </source>
</evidence>
<accession>A0AA96GBE5</accession>
<feature type="active site" description="Nucleophile" evidence="8">
    <location>
        <position position="188"/>
    </location>
</feature>
<dbReference type="GO" id="GO:0005737">
    <property type="term" value="C:cytoplasm"/>
    <property type="evidence" value="ECO:0007669"/>
    <property type="project" value="UniProtKB-SubCell"/>
</dbReference>
<comment type="catalytic activity">
    <reaction evidence="8">
        <text>L-glutamate + acetyl-CoA = N-acetyl-L-glutamate + CoA + H(+)</text>
        <dbReference type="Rhea" id="RHEA:24292"/>
        <dbReference type="ChEBI" id="CHEBI:15378"/>
        <dbReference type="ChEBI" id="CHEBI:29985"/>
        <dbReference type="ChEBI" id="CHEBI:44337"/>
        <dbReference type="ChEBI" id="CHEBI:57287"/>
        <dbReference type="ChEBI" id="CHEBI:57288"/>
        <dbReference type="EC" id="2.3.1.1"/>
    </reaction>
</comment>
<comment type="subunit">
    <text evidence="2 8">Heterotetramer of two alpha and two beta chains.</text>
</comment>
<dbReference type="KEGG" id="nall:PP769_18335"/>
<keyword evidence="5 8" id="KW-0808">Transferase</keyword>
<dbReference type="AlphaFoldDB" id="A0AA96GBE5"/>
<protein>
    <recommendedName>
        <fullName evidence="8">Arginine biosynthesis bifunctional protein ArgJ</fullName>
    </recommendedName>
    <domain>
        <recommendedName>
            <fullName evidence="8">Glutamate N-acetyltransferase</fullName>
            <ecNumber evidence="8">2.3.1.35</ecNumber>
        </recommendedName>
        <alternativeName>
            <fullName evidence="8">Ornithine acetyltransferase</fullName>
            <shortName evidence="8">OATase</shortName>
        </alternativeName>
        <alternativeName>
            <fullName evidence="8">Ornithine transacetylase</fullName>
        </alternativeName>
    </domain>
    <domain>
        <recommendedName>
            <fullName evidence="8">Amino-acid acetyltransferase</fullName>
            <ecNumber evidence="8">2.3.1.1</ecNumber>
        </recommendedName>
        <alternativeName>
            <fullName evidence="8">N-acetylglutamate synthase</fullName>
            <shortName evidence="8">AGSase</shortName>
        </alternativeName>
    </domain>
    <component>
        <recommendedName>
            <fullName evidence="8">Arginine biosynthesis bifunctional protein ArgJ alpha chain</fullName>
        </recommendedName>
    </component>
    <component>
        <recommendedName>
            <fullName evidence="8">Arginine biosynthesis bifunctional protein ArgJ beta chain</fullName>
        </recommendedName>
    </component>
</protein>
<dbReference type="InterPro" id="IPR042195">
    <property type="entry name" value="ArgJ_beta_C"/>
</dbReference>
<feature type="binding site" evidence="8">
    <location>
        <position position="402"/>
    </location>
    <ligand>
        <name>substrate</name>
    </ligand>
</feature>
<dbReference type="HAMAP" id="MF_01106">
    <property type="entry name" value="ArgJ"/>
    <property type="match status" value="1"/>
</dbReference>